<dbReference type="RefSeq" id="WP_092563086.1">
    <property type="nucleotide sequence ID" value="NZ_FOYZ01000015.1"/>
</dbReference>
<dbReference type="InterPro" id="IPR010982">
    <property type="entry name" value="Lambda_DNA-bd_dom_sf"/>
</dbReference>
<dbReference type="GO" id="GO:0003677">
    <property type="term" value="F:DNA binding"/>
    <property type="evidence" value="ECO:0007669"/>
    <property type="project" value="InterPro"/>
</dbReference>
<reference evidence="1 2" key="1">
    <citation type="submission" date="2016-10" db="EMBL/GenBank/DDBJ databases">
        <authorList>
            <person name="de Groot N.N."/>
        </authorList>
    </citation>
    <scope>NUCLEOTIDE SEQUENCE [LARGE SCALE GENOMIC DNA]</scope>
    <source>
        <strain evidence="1 2">743A</strain>
    </source>
</reference>
<dbReference type="SUPFAM" id="SSF47413">
    <property type="entry name" value="lambda repressor-like DNA-binding domains"/>
    <property type="match status" value="1"/>
</dbReference>
<accession>A0A1I6LDE0</accession>
<evidence type="ECO:0000313" key="2">
    <source>
        <dbReference type="Proteomes" id="UP000199659"/>
    </source>
</evidence>
<dbReference type="InterPro" id="IPR008003">
    <property type="entry name" value="DUF739"/>
</dbReference>
<proteinExistence type="predicted"/>
<dbReference type="OrthoDB" id="2066905at2"/>
<dbReference type="EMBL" id="FOYZ01000015">
    <property type="protein sequence ID" value="SFS01453.1"/>
    <property type="molecule type" value="Genomic_DNA"/>
</dbReference>
<sequence>MAARLPNQKITYNFNLLRMEIKNQYKTQSQFADALRIGRASLTQKLNNHVKFNADEIYRSCMLLHIDLNHVALYFFQIAYEEKPEYISGYRSFFHTNL</sequence>
<dbReference type="STRING" id="37658.SAMN05661086_03233"/>
<evidence type="ECO:0000313" key="1">
    <source>
        <dbReference type="EMBL" id="SFS01453.1"/>
    </source>
</evidence>
<keyword evidence="2" id="KW-1185">Reference proteome</keyword>
<protein>
    <recommendedName>
        <fullName evidence="3">HTH cro/C1-type domain-containing protein</fullName>
    </recommendedName>
</protein>
<name>A0A1I6LDE0_9FIRM</name>
<dbReference type="Proteomes" id="UP000199659">
    <property type="component" value="Unassembled WGS sequence"/>
</dbReference>
<organism evidence="1 2">
    <name type="scientific">Anaeromicropila populeti</name>
    <dbReference type="NCBI Taxonomy" id="37658"/>
    <lineage>
        <taxon>Bacteria</taxon>
        <taxon>Bacillati</taxon>
        <taxon>Bacillota</taxon>
        <taxon>Clostridia</taxon>
        <taxon>Lachnospirales</taxon>
        <taxon>Lachnospiraceae</taxon>
        <taxon>Anaeromicropila</taxon>
    </lineage>
</organism>
<dbReference type="AlphaFoldDB" id="A0A1I6LDE0"/>
<dbReference type="Pfam" id="PF05339">
    <property type="entry name" value="DUF739"/>
    <property type="match status" value="1"/>
</dbReference>
<evidence type="ECO:0008006" key="3">
    <source>
        <dbReference type="Google" id="ProtNLM"/>
    </source>
</evidence>
<gene>
    <name evidence="1" type="ORF">SAMN05661086_03233</name>
</gene>